<evidence type="ECO:0000256" key="1">
    <source>
        <dbReference type="PROSITE-ProRule" id="PRU00175"/>
    </source>
</evidence>
<dbReference type="InterPro" id="IPR032675">
    <property type="entry name" value="LRR_dom_sf"/>
</dbReference>
<dbReference type="Gene3D" id="3.80.10.10">
    <property type="entry name" value="Ribonuclease Inhibitor"/>
    <property type="match status" value="1"/>
</dbReference>
<organism evidence="3 4">
    <name type="scientific">Aduncisulcus paluster</name>
    <dbReference type="NCBI Taxonomy" id="2918883"/>
    <lineage>
        <taxon>Eukaryota</taxon>
        <taxon>Metamonada</taxon>
        <taxon>Carpediemonas-like organisms</taxon>
        <taxon>Aduncisulcus</taxon>
    </lineage>
</organism>
<dbReference type="InterPro" id="IPR013083">
    <property type="entry name" value="Znf_RING/FYVE/PHD"/>
</dbReference>
<comment type="caution">
    <text evidence="3">The sequence shown here is derived from an EMBL/GenBank/DDBJ whole genome shotgun (WGS) entry which is preliminary data.</text>
</comment>
<evidence type="ECO:0000313" key="3">
    <source>
        <dbReference type="EMBL" id="GKT26250.1"/>
    </source>
</evidence>
<dbReference type="EMBL" id="BQXS01012644">
    <property type="protein sequence ID" value="GKT26250.1"/>
    <property type="molecule type" value="Genomic_DNA"/>
</dbReference>
<dbReference type="SUPFAM" id="SSF57850">
    <property type="entry name" value="RING/U-box"/>
    <property type="match status" value="1"/>
</dbReference>
<reference evidence="3" key="1">
    <citation type="submission" date="2022-03" db="EMBL/GenBank/DDBJ databases">
        <title>Draft genome sequence of Aduncisulcus paluster, a free-living microaerophilic Fornicata.</title>
        <authorList>
            <person name="Yuyama I."/>
            <person name="Kume K."/>
            <person name="Tamura T."/>
            <person name="Inagaki Y."/>
            <person name="Hashimoto T."/>
        </authorList>
    </citation>
    <scope>NUCLEOTIDE SEQUENCE</scope>
    <source>
        <strain evidence="3">NY0171</strain>
    </source>
</reference>
<name>A0ABQ5K4E9_9EUKA</name>
<gene>
    <name evidence="3" type="ORF">ADUPG1_013292</name>
</gene>
<evidence type="ECO:0000259" key="2">
    <source>
        <dbReference type="PROSITE" id="PS50089"/>
    </source>
</evidence>
<dbReference type="PROSITE" id="PS50089">
    <property type="entry name" value="ZF_RING_2"/>
    <property type="match status" value="1"/>
</dbReference>
<feature type="domain" description="RING-type" evidence="2">
    <location>
        <begin position="7"/>
        <end position="49"/>
    </location>
</feature>
<dbReference type="Pfam" id="PF13639">
    <property type="entry name" value="zf-RING_2"/>
    <property type="match status" value="1"/>
</dbReference>
<dbReference type="SUPFAM" id="SSF52047">
    <property type="entry name" value="RNI-like"/>
    <property type="match status" value="1"/>
</dbReference>
<protein>
    <recommendedName>
        <fullName evidence="2">RING-type domain-containing protein</fullName>
    </recommendedName>
</protein>
<proteinExistence type="predicted"/>
<sequence>MSSIDMCTICRDSFYVDPSKAIVHPDCCNHHYHVDCISGLTTKRCPLCRKPYDELVPVIRQSSVFVDGDFAEEKTDSSAIEEDRKRFLSVFPRDGPHKCRMIHQSLLRRRGNVEISADAVSVFHGNEKVLRCIAIDDFIIRDLHLSLDGLQFILVALKVYSPAIKSISFENCNITTEHMKLLGKMLPKDLRRISLCRNNITDDGLCAFRDALAVRDGGSVQFRYLDLINFNNNCITDRGVGVISSLFEHHFSGVEEILLDLNEIDKKAAELFKNAIDFLNIQAISLKHNKLSTASLQALIVEVERVADQLQIISLHLGYNPCSDCVPTLLKARIGKIFDPRPSYHISGLVLE</sequence>
<dbReference type="InterPro" id="IPR001841">
    <property type="entry name" value="Znf_RING"/>
</dbReference>
<dbReference type="Gene3D" id="3.30.40.10">
    <property type="entry name" value="Zinc/RING finger domain, C3HC4 (zinc finger)"/>
    <property type="match status" value="1"/>
</dbReference>
<keyword evidence="1" id="KW-0862">Zinc</keyword>
<accession>A0ABQ5K4E9</accession>
<keyword evidence="4" id="KW-1185">Reference proteome</keyword>
<keyword evidence="1" id="KW-0479">Metal-binding</keyword>
<evidence type="ECO:0000313" key="4">
    <source>
        <dbReference type="Proteomes" id="UP001057375"/>
    </source>
</evidence>
<dbReference type="Proteomes" id="UP001057375">
    <property type="component" value="Unassembled WGS sequence"/>
</dbReference>
<keyword evidence="1" id="KW-0863">Zinc-finger</keyword>